<gene>
    <name evidence="2" type="ORF">C7M84_012518</name>
</gene>
<keyword evidence="3" id="KW-1185">Reference proteome</keyword>
<accession>A0A3R7QJA7</accession>
<dbReference type="AlphaFoldDB" id="A0A3R7QJA7"/>
<sequence length="131" mass="14356">MLTSPSRSTVIHSCGRQLLRRWRCREVLVHRWRKAAEVAGSSRRGCATMTLTSWFILSLLVAAVTGSPLSPSLTHDAADDPLDPLYAHVEDQDASKDLGVGAEEGGRTGVLDVPEPTTEEEKDKVERFDPS</sequence>
<feature type="compositionally biased region" description="Basic and acidic residues" evidence="1">
    <location>
        <begin position="119"/>
        <end position="131"/>
    </location>
</feature>
<comment type="caution">
    <text evidence="2">The sequence shown here is derived from an EMBL/GenBank/DDBJ whole genome shotgun (WGS) entry which is preliminary data.</text>
</comment>
<dbReference type="STRING" id="6689.A0A3R7QJA7"/>
<evidence type="ECO:0000256" key="1">
    <source>
        <dbReference type="SAM" id="MobiDB-lite"/>
    </source>
</evidence>
<evidence type="ECO:0000313" key="2">
    <source>
        <dbReference type="EMBL" id="ROT69284.1"/>
    </source>
</evidence>
<protein>
    <submittedName>
        <fullName evidence="2">Uncharacterized protein</fullName>
    </submittedName>
</protein>
<organism evidence="2 3">
    <name type="scientific">Penaeus vannamei</name>
    <name type="common">Whiteleg shrimp</name>
    <name type="synonym">Litopenaeus vannamei</name>
    <dbReference type="NCBI Taxonomy" id="6689"/>
    <lineage>
        <taxon>Eukaryota</taxon>
        <taxon>Metazoa</taxon>
        <taxon>Ecdysozoa</taxon>
        <taxon>Arthropoda</taxon>
        <taxon>Crustacea</taxon>
        <taxon>Multicrustacea</taxon>
        <taxon>Malacostraca</taxon>
        <taxon>Eumalacostraca</taxon>
        <taxon>Eucarida</taxon>
        <taxon>Decapoda</taxon>
        <taxon>Dendrobranchiata</taxon>
        <taxon>Penaeoidea</taxon>
        <taxon>Penaeidae</taxon>
        <taxon>Penaeus</taxon>
    </lineage>
</organism>
<name>A0A3R7QJA7_PENVA</name>
<reference evidence="2 3" key="2">
    <citation type="submission" date="2019-01" db="EMBL/GenBank/DDBJ databases">
        <title>The decoding of complex shrimp genome reveals the adaptation for benthos swimmer, frequently molting mechanism and breeding impact on genome.</title>
        <authorList>
            <person name="Sun Y."/>
            <person name="Gao Y."/>
            <person name="Yu Y."/>
        </authorList>
    </citation>
    <scope>NUCLEOTIDE SEQUENCE [LARGE SCALE GENOMIC DNA]</scope>
    <source>
        <tissue evidence="2">Muscle</tissue>
    </source>
</reference>
<proteinExistence type="predicted"/>
<evidence type="ECO:0000313" key="3">
    <source>
        <dbReference type="Proteomes" id="UP000283509"/>
    </source>
</evidence>
<feature type="non-terminal residue" evidence="2">
    <location>
        <position position="131"/>
    </location>
</feature>
<dbReference type="EMBL" id="QCYY01002587">
    <property type="protein sequence ID" value="ROT69284.1"/>
    <property type="molecule type" value="Genomic_DNA"/>
</dbReference>
<reference evidence="2 3" key="1">
    <citation type="submission" date="2018-04" db="EMBL/GenBank/DDBJ databases">
        <authorList>
            <person name="Zhang X."/>
            <person name="Yuan J."/>
            <person name="Li F."/>
            <person name="Xiang J."/>
        </authorList>
    </citation>
    <scope>NUCLEOTIDE SEQUENCE [LARGE SCALE GENOMIC DNA]</scope>
    <source>
        <tissue evidence="2">Muscle</tissue>
    </source>
</reference>
<dbReference type="Proteomes" id="UP000283509">
    <property type="component" value="Unassembled WGS sequence"/>
</dbReference>
<feature type="region of interest" description="Disordered" evidence="1">
    <location>
        <begin position="70"/>
        <end position="131"/>
    </location>
</feature>
<dbReference type="OrthoDB" id="282973at2759"/>